<feature type="domain" description="RING-type" evidence="12">
    <location>
        <begin position="189"/>
        <end position="406"/>
    </location>
</feature>
<keyword evidence="14" id="KW-1185">Reference proteome</keyword>
<evidence type="ECO:0000256" key="3">
    <source>
        <dbReference type="ARBA" id="ARBA00004906"/>
    </source>
</evidence>
<dbReference type="GO" id="GO:0008270">
    <property type="term" value="F:zinc ion binding"/>
    <property type="evidence" value="ECO:0007669"/>
    <property type="project" value="UniProtKB-KW"/>
</dbReference>
<dbReference type="AlphaFoldDB" id="A0A8S2A8B5"/>
<dbReference type="Pfam" id="PF13456">
    <property type="entry name" value="RVT_3"/>
    <property type="match status" value="1"/>
</dbReference>
<evidence type="ECO:0000313" key="14">
    <source>
        <dbReference type="Proteomes" id="UP000682877"/>
    </source>
</evidence>
<dbReference type="InterPro" id="IPR036397">
    <property type="entry name" value="RNaseH_sf"/>
</dbReference>
<gene>
    <name evidence="13" type="ORF">AARE701A_LOCUS9566</name>
</gene>
<dbReference type="GO" id="GO:0003676">
    <property type="term" value="F:nucleic acid binding"/>
    <property type="evidence" value="ECO:0007669"/>
    <property type="project" value="InterPro"/>
</dbReference>
<dbReference type="EC" id="2.3.2.31" evidence="4"/>
<dbReference type="Pfam" id="PF01485">
    <property type="entry name" value="IBR"/>
    <property type="match status" value="2"/>
</dbReference>
<evidence type="ECO:0000259" key="12">
    <source>
        <dbReference type="PROSITE" id="PS51873"/>
    </source>
</evidence>
<dbReference type="Gene3D" id="3.30.420.10">
    <property type="entry name" value="Ribonuclease H-like superfamily/Ribonuclease H"/>
    <property type="match status" value="1"/>
</dbReference>
<dbReference type="FunFam" id="3.30.420.10:FF:000076">
    <property type="entry name" value="RBR-type E3 ubiquitin transferase"/>
    <property type="match status" value="1"/>
</dbReference>
<evidence type="ECO:0000313" key="13">
    <source>
        <dbReference type="EMBL" id="CAE6008627.1"/>
    </source>
</evidence>
<keyword evidence="5" id="KW-0808">Transferase</keyword>
<dbReference type="Gene3D" id="3.30.40.10">
    <property type="entry name" value="Zinc/RING finger domain, C3HC4 (zinc finger)"/>
    <property type="match status" value="1"/>
</dbReference>
<dbReference type="FunFam" id="3.30.40.10:FF:000230">
    <property type="entry name" value="RBR-type E3 ubiquitin transferase"/>
    <property type="match status" value="1"/>
</dbReference>
<dbReference type="GO" id="GO:0016567">
    <property type="term" value="P:protein ubiquitination"/>
    <property type="evidence" value="ECO:0007669"/>
    <property type="project" value="InterPro"/>
</dbReference>
<comment type="catalytic activity">
    <reaction evidence="1">
        <text>[E2 ubiquitin-conjugating enzyme]-S-ubiquitinyl-L-cysteine + [acceptor protein]-L-lysine = [E2 ubiquitin-conjugating enzyme]-L-cysteine + [acceptor protein]-N(6)-ubiquitinyl-L-lysine.</text>
        <dbReference type="EC" id="2.3.2.31"/>
    </reaction>
</comment>
<evidence type="ECO:0000256" key="2">
    <source>
        <dbReference type="ARBA" id="ARBA00001947"/>
    </source>
</evidence>
<dbReference type="InterPro" id="IPR013083">
    <property type="entry name" value="Znf_RING/FYVE/PHD"/>
</dbReference>
<dbReference type="CDD" id="cd22584">
    <property type="entry name" value="Rcat_RBR_unk"/>
    <property type="match status" value="1"/>
</dbReference>
<keyword evidence="7" id="KW-0677">Repeat</keyword>
<dbReference type="EMBL" id="LR999454">
    <property type="protein sequence ID" value="CAE6008627.1"/>
    <property type="molecule type" value="Genomic_DNA"/>
</dbReference>
<dbReference type="InterPro" id="IPR044066">
    <property type="entry name" value="TRIAD_supradom"/>
</dbReference>
<dbReference type="PROSITE" id="PS51873">
    <property type="entry name" value="TRIAD"/>
    <property type="match status" value="1"/>
</dbReference>
<dbReference type="GO" id="GO:0061630">
    <property type="term" value="F:ubiquitin protein ligase activity"/>
    <property type="evidence" value="ECO:0007669"/>
    <property type="project" value="UniProtKB-EC"/>
</dbReference>
<evidence type="ECO:0000256" key="7">
    <source>
        <dbReference type="ARBA" id="ARBA00022737"/>
    </source>
</evidence>
<keyword evidence="8" id="KW-0863">Zinc-finger</keyword>
<dbReference type="CDD" id="cd22582">
    <property type="entry name" value="BRcat_RBR_unk"/>
    <property type="match status" value="1"/>
</dbReference>
<reference evidence="13" key="1">
    <citation type="submission" date="2021-01" db="EMBL/GenBank/DDBJ databases">
        <authorList>
            <person name="Bezrukov I."/>
        </authorList>
    </citation>
    <scope>NUCLEOTIDE SEQUENCE</scope>
</reference>
<protein>
    <recommendedName>
        <fullName evidence="4">RBR-type E3 ubiquitin transferase</fullName>
        <ecNumber evidence="4">2.3.2.31</ecNumber>
    </recommendedName>
</protein>
<dbReference type="Proteomes" id="UP000682877">
    <property type="component" value="Chromosome 4"/>
</dbReference>
<accession>A0A8S2A8B5</accession>
<sequence>MERHDQDLSYKKRRLDSTITGDFPNPKGEGSSAVAKFVDNVVYRLYFKGLVNDEAVADGVEGTVKAGFGVAICDEKDNLLYEIKESLRDIEISRRGVEIMALIRGLSESFDLGMRRVVIYCDDDWIYQSIIGRGKSKKKIDHLVEEVQCILENMACNDVVLVARNDVKFAFRLARKAINSSSLDVKAEQGEICGICFEETDAAHMFLTDKCLHRHCFSCVKQHVKVKLLSGTVPTCLDYGCKFELTLESCSKVLTPKLIEMWKQKMKEDSIPVAERIYCPYPNCSMLMSKTELSKSTDEASNQSNVRTCVKCNGLFCIDCKVPSHSDLSCADYKKLHPDPLVDDLKLKSLAKDKKWRQCVKCKNMIELSHGCNHMTCRCGYEFCYQCGIEWKKDQQICPSGCLQTGHGDYDDDEDSNDDDSEHDCEEDMCECYYDEDGVRWDDWEDFVDHQTAHYDAPMDDHDVVYKYPSPEQCFSEEGNADGNDDNWDDYNNYGGLTDSGDEGGFNEDFFRDYYSL</sequence>
<proteinExistence type="predicted"/>
<evidence type="ECO:0000256" key="4">
    <source>
        <dbReference type="ARBA" id="ARBA00012251"/>
    </source>
</evidence>
<dbReference type="GO" id="GO:0004523">
    <property type="term" value="F:RNA-DNA hybrid ribonuclease activity"/>
    <property type="evidence" value="ECO:0007669"/>
    <property type="project" value="InterPro"/>
</dbReference>
<comment type="cofactor">
    <cofactor evidence="2">
        <name>Zn(2+)</name>
        <dbReference type="ChEBI" id="CHEBI:29105"/>
    </cofactor>
</comment>
<evidence type="ECO:0000256" key="6">
    <source>
        <dbReference type="ARBA" id="ARBA00022723"/>
    </source>
</evidence>
<name>A0A8S2A8B5_ARAAE</name>
<dbReference type="PANTHER" id="PTHR11685">
    <property type="entry name" value="RBR FAMILY RING FINGER AND IBR DOMAIN-CONTAINING"/>
    <property type="match status" value="1"/>
</dbReference>
<evidence type="ECO:0000256" key="9">
    <source>
        <dbReference type="ARBA" id="ARBA00022786"/>
    </source>
</evidence>
<keyword evidence="10" id="KW-0862">Zinc</keyword>
<evidence type="ECO:0000256" key="11">
    <source>
        <dbReference type="SAM" id="MobiDB-lite"/>
    </source>
</evidence>
<feature type="compositionally biased region" description="Acidic residues" evidence="11">
    <location>
        <begin position="479"/>
        <end position="489"/>
    </location>
</feature>
<keyword evidence="6" id="KW-0479">Metal-binding</keyword>
<dbReference type="SMART" id="SM00647">
    <property type="entry name" value="IBR"/>
    <property type="match status" value="2"/>
</dbReference>
<dbReference type="InterPro" id="IPR031127">
    <property type="entry name" value="E3_UB_ligase_RBR"/>
</dbReference>
<dbReference type="SUPFAM" id="SSF57850">
    <property type="entry name" value="RING/U-box"/>
    <property type="match status" value="3"/>
</dbReference>
<dbReference type="Gene3D" id="1.20.120.1750">
    <property type="match status" value="1"/>
</dbReference>
<evidence type="ECO:0000256" key="8">
    <source>
        <dbReference type="ARBA" id="ARBA00022771"/>
    </source>
</evidence>
<evidence type="ECO:0000256" key="1">
    <source>
        <dbReference type="ARBA" id="ARBA00001798"/>
    </source>
</evidence>
<comment type="pathway">
    <text evidence="3">Protein modification; protein ubiquitination.</text>
</comment>
<keyword evidence="9" id="KW-0833">Ubl conjugation pathway</keyword>
<evidence type="ECO:0000256" key="10">
    <source>
        <dbReference type="ARBA" id="ARBA00022833"/>
    </source>
</evidence>
<feature type="region of interest" description="Disordered" evidence="11">
    <location>
        <begin position="475"/>
        <end position="505"/>
    </location>
</feature>
<dbReference type="InterPro" id="IPR002156">
    <property type="entry name" value="RNaseH_domain"/>
</dbReference>
<dbReference type="InterPro" id="IPR002867">
    <property type="entry name" value="IBR_dom"/>
</dbReference>
<organism evidence="13 14">
    <name type="scientific">Arabidopsis arenosa</name>
    <name type="common">Sand rock-cress</name>
    <name type="synonym">Cardaminopsis arenosa</name>
    <dbReference type="NCBI Taxonomy" id="38785"/>
    <lineage>
        <taxon>Eukaryota</taxon>
        <taxon>Viridiplantae</taxon>
        <taxon>Streptophyta</taxon>
        <taxon>Embryophyta</taxon>
        <taxon>Tracheophyta</taxon>
        <taxon>Spermatophyta</taxon>
        <taxon>Magnoliopsida</taxon>
        <taxon>eudicotyledons</taxon>
        <taxon>Gunneridae</taxon>
        <taxon>Pentapetalae</taxon>
        <taxon>rosids</taxon>
        <taxon>malvids</taxon>
        <taxon>Brassicales</taxon>
        <taxon>Brassicaceae</taxon>
        <taxon>Camelineae</taxon>
        <taxon>Arabidopsis</taxon>
    </lineage>
</organism>
<evidence type="ECO:0000256" key="5">
    <source>
        <dbReference type="ARBA" id="ARBA00022679"/>
    </source>
</evidence>